<dbReference type="EMBL" id="AXUN02000231">
    <property type="protein sequence ID" value="ETA79059.1"/>
    <property type="molecule type" value="Genomic_DNA"/>
</dbReference>
<dbReference type="PANTHER" id="PTHR43249">
    <property type="entry name" value="UDP-N-ACETYL-2-AMINO-2-DEOXY-D-GLUCURONATE OXIDASE"/>
    <property type="match status" value="1"/>
</dbReference>
<dbReference type="InterPro" id="IPR036291">
    <property type="entry name" value="NAD(P)-bd_dom_sf"/>
</dbReference>
<evidence type="ECO:0000259" key="2">
    <source>
        <dbReference type="Pfam" id="PF01408"/>
    </source>
</evidence>
<dbReference type="Pfam" id="PF01408">
    <property type="entry name" value="GFO_IDH_MocA"/>
    <property type="match status" value="1"/>
</dbReference>
<dbReference type="PANTHER" id="PTHR43249:SF1">
    <property type="entry name" value="D-GLUCOSIDE 3-DEHYDROGENASE"/>
    <property type="match status" value="1"/>
</dbReference>
<gene>
    <name evidence="4" type="ORF">T472_0218895</name>
</gene>
<evidence type="ECO:0000313" key="4">
    <source>
        <dbReference type="EMBL" id="ETA79059.1"/>
    </source>
</evidence>
<comment type="similarity">
    <text evidence="1">Belongs to the Gfo/Idh/MocA family.</text>
</comment>
<name>V7I1J3_9CLOT</name>
<sequence length="349" mass="39113">MQEMAKLRAAIIGAGQIARKSHIPNYLSMEDEVEIVGICDRNIEAAKSAAKENKIPHWFSDHKEMLDTVKPDIVNVCVPNKFHCTAVCDSLDAGCHVLCEKPPAISYNEAELMMKKADECKRLLSYGFHLRHGENVRIMKEKALNGEFGKIYFAKAEWLRRRGIPGWGNFTNREIQGGGPLIDIGVHMLDIAAYLMDYPEIDHVSAASHDLIGKRKGVGLLGDWDPERFKVEDSLFGFIRFKNGASLSISTSFALNMKEKDRKCLEIYGDRLGASLFPPETFGEEGNMLTDTQYPFAIDEDLHLKSLRNFVKACRGEEKLLVTAKQGAYVQRIVEALYKSAEGGEAVRL</sequence>
<evidence type="ECO:0000256" key="1">
    <source>
        <dbReference type="ARBA" id="ARBA00010928"/>
    </source>
</evidence>
<dbReference type="STRING" id="994573.T472_0218895"/>
<dbReference type="InterPro" id="IPR000683">
    <property type="entry name" value="Gfo/Idh/MocA-like_OxRdtase_N"/>
</dbReference>
<accession>V7I1J3</accession>
<feature type="domain" description="Gfo/Idh/MocA-like oxidoreductase N-terminal" evidence="2">
    <location>
        <begin position="7"/>
        <end position="128"/>
    </location>
</feature>
<feature type="domain" description="Gfo/Idh/MocA-like oxidoreductase C-terminal" evidence="3">
    <location>
        <begin position="142"/>
        <end position="348"/>
    </location>
</feature>
<reference evidence="4 5" key="1">
    <citation type="journal article" date="2014" name="Genome Announc.">
        <title>Genome Sequence of Youngiibacter fragilis, the Type Strain of the Genus Youngiibacter.</title>
        <authorList>
            <person name="Wawrik C.B."/>
            <person name="Callaghan A.V."/>
            <person name="Stamps B.W."/>
            <person name="Wawrik B."/>
        </authorList>
    </citation>
    <scope>NUCLEOTIDE SEQUENCE [LARGE SCALE GENOMIC DNA]</scope>
    <source>
        <strain evidence="4 5">232.1</strain>
    </source>
</reference>
<dbReference type="Proteomes" id="UP000017747">
    <property type="component" value="Unassembled WGS sequence"/>
</dbReference>
<evidence type="ECO:0000259" key="3">
    <source>
        <dbReference type="Pfam" id="PF02894"/>
    </source>
</evidence>
<protein>
    <submittedName>
        <fullName evidence="4">Oxidoreductase</fullName>
    </submittedName>
</protein>
<dbReference type="Gene3D" id="3.40.50.720">
    <property type="entry name" value="NAD(P)-binding Rossmann-like Domain"/>
    <property type="match status" value="1"/>
</dbReference>
<proteinExistence type="inferred from homology"/>
<dbReference type="InterPro" id="IPR004104">
    <property type="entry name" value="Gfo/Idh/MocA-like_OxRdtase_C"/>
</dbReference>
<dbReference type="SUPFAM" id="SSF51735">
    <property type="entry name" value="NAD(P)-binding Rossmann-fold domains"/>
    <property type="match status" value="1"/>
</dbReference>
<dbReference type="SUPFAM" id="SSF55347">
    <property type="entry name" value="Glyceraldehyde-3-phosphate dehydrogenase-like, C-terminal domain"/>
    <property type="match status" value="1"/>
</dbReference>
<dbReference type="GO" id="GO:0000166">
    <property type="term" value="F:nucleotide binding"/>
    <property type="evidence" value="ECO:0007669"/>
    <property type="project" value="InterPro"/>
</dbReference>
<dbReference type="Pfam" id="PF02894">
    <property type="entry name" value="GFO_IDH_MocA_C"/>
    <property type="match status" value="1"/>
</dbReference>
<dbReference type="eggNOG" id="COG0673">
    <property type="taxonomic scope" value="Bacteria"/>
</dbReference>
<dbReference type="PATRIC" id="fig|994573.3.peg.3590"/>
<dbReference type="Gene3D" id="3.30.360.10">
    <property type="entry name" value="Dihydrodipicolinate Reductase, domain 2"/>
    <property type="match status" value="1"/>
</dbReference>
<evidence type="ECO:0000313" key="5">
    <source>
        <dbReference type="Proteomes" id="UP000017747"/>
    </source>
</evidence>
<dbReference type="InterPro" id="IPR052515">
    <property type="entry name" value="Gfo/Idh/MocA_Oxidoreductase"/>
</dbReference>
<organism evidence="4 5">
    <name type="scientific">Youngiibacter fragilis 232.1</name>
    <dbReference type="NCBI Taxonomy" id="994573"/>
    <lineage>
        <taxon>Bacteria</taxon>
        <taxon>Bacillati</taxon>
        <taxon>Bacillota</taxon>
        <taxon>Clostridia</taxon>
        <taxon>Eubacteriales</taxon>
        <taxon>Clostridiaceae</taxon>
        <taxon>Youngiibacter</taxon>
    </lineage>
</organism>
<keyword evidence="5" id="KW-1185">Reference proteome</keyword>
<comment type="caution">
    <text evidence="4">The sequence shown here is derived from an EMBL/GenBank/DDBJ whole genome shotgun (WGS) entry which is preliminary data.</text>
</comment>
<dbReference type="AlphaFoldDB" id="V7I1J3"/>